<organism evidence="3 4">
    <name type="scientific">Rickenella mellea</name>
    <dbReference type="NCBI Taxonomy" id="50990"/>
    <lineage>
        <taxon>Eukaryota</taxon>
        <taxon>Fungi</taxon>
        <taxon>Dikarya</taxon>
        <taxon>Basidiomycota</taxon>
        <taxon>Agaricomycotina</taxon>
        <taxon>Agaricomycetes</taxon>
        <taxon>Hymenochaetales</taxon>
        <taxon>Rickenellaceae</taxon>
        <taxon>Rickenella</taxon>
    </lineage>
</organism>
<comment type="similarity">
    <text evidence="1">Belongs to the peptidase A1 family.</text>
</comment>
<evidence type="ECO:0000313" key="3">
    <source>
        <dbReference type="EMBL" id="TDL23449.1"/>
    </source>
</evidence>
<dbReference type="OrthoDB" id="2747330at2759"/>
<dbReference type="InterPro" id="IPR001461">
    <property type="entry name" value="Aspartic_peptidase_A1"/>
</dbReference>
<dbReference type="STRING" id="50990.A0A4Y7Q9B5"/>
<dbReference type="PANTHER" id="PTHR47966:SF57">
    <property type="entry name" value="PEPTIDASE A1 DOMAIN-CONTAINING PROTEIN"/>
    <property type="match status" value="1"/>
</dbReference>
<proteinExistence type="inferred from homology"/>
<protein>
    <submittedName>
        <fullName evidence="3">Acid protease</fullName>
    </submittedName>
</protein>
<dbReference type="EMBL" id="ML170170">
    <property type="protein sequence ID" value="TDL23449.1"/>
    <property type="molecule type" value="Genomic_DNA"/>
</dbReference>
<dbReference type="InterPro" id="IPR033121">
    <property type="entry name" value="PEPTIDASE_A1"/>
</dbReference>
<dbReference type="GO" id="GO:0004190">
    <property type="term" value="F:aspartic-type endopeptidase activity"/>
    <property type="evidence" value="ECO:0007669"/>
    <property type="project" value="InterPro"/>
</dbReference>
<sequence length="337" mass="35615">MSKDGTLAQGEILFANVTFGNFTVPQPFISAQGSNASVNGDTGRLGMAGPRLSTVASTVGGAPLMQTIFAANPTQQNFTTFQFSRSETTGTTDGGVFTINEINPNFTSVTNSPKLNSIGYYYWIAFLDGIKVNGVITNGDSVYAEGGQNGNQTLALFDTSGSTSKIPPSYQDAIYGHVKGAVFNSTTGYYTVPCNTNIELSFTFAGVDYPVHPIDTVLAQDDGKGGITCVSGFYQGSHAANEDLVLGANFLRNTYALFNYGESAWGADPPFAPYIQLLSTTDAKTASSEFASLSSQRQQAITGKASSSDGHSVTPHLSMLSTSFFLLTSIFLCSALY</sequence>
<accession>A0A4Y7Q9B5</accession>
<dbReference type="AlphaFoldDB" id="A0A4Y7Q9B5"/>
<dbReference type="GO" id="GO:0006508">
    <property type="term" value="P:proteolysis"/>
    <property type="evidence" value="ECO:0007669"/>
    <property type="project" value="UniProtKB-KW"/>
</dbReference>
<evidence type="ECO:0000256" key="1">
    <source>
        <dbReference type="ARBA" id="ARBA00007447"/>
    </source>
</evidence>
<dbReference type="VEuPathDB" id="FungiDB:BD410DRAFT_160960"/>
<gene>
    <name evidence="3" type="ORF">BD410DRAFT_160960</name>
</gene>
<dbReference type="PROSITE" id="PS51767">
    <property type="entry name" value="PEPTIDASE_A1"/>
    <property type="match status" value="1"/>
</dbReference>
<dbReference type="InterPro" id="IPR021109">
    <property type="entry name" value="Peptidase_aspartic_dom_sf"/>
</dbReference>
<keyword evidence="4" id="KW-1185">Reference proteome</keyword>
<dbReference type="Pfam" id="PF00026">
    <property type="entry name" value="Asp"/>
    <property type="match status" value="1"/>
</dbReference>
<evidence type="ECO:0000259" key="2">
    <source>
        <dbReference type="PROSITE" id="PS51767"/>
    </source>
</evidence>
<dbReference type="PANTHER" id="PTHR47966">
    <property type="entry name" value="BETA-SITE APP-CLEAVING ENZYME, ISOFORM A-RELATED"/>
    <property type="match status" value="1"/>
</dbReference>
<dbReference type="SUPFAM" id="SSF50630">
    <property type="entry name" value="Acid proteases"/>
    <property type="match status" value="1"/>
</dbReference>
<keyword evidence="3" id="KW-0378">Hydrolase</keyword>
<name>A0A4Y7Q9B5_9AGAM</name>
<dbReference type="Gene3D" id="2.40.70.10">
    <property type="entry name" value="Acid Proteases"/>
    <property type="match status" value="2"/>
</dbReference>
<dbReference type="Proteomes" id="UP000294933">
    <property type="component" value="Unassembled WGS sequence"/>
</dbReference>
<evidence type="ECO:0000313" key="4">
    <source>
        <dbReference type="Proteomes" id="UP000294933"/>
    </source>
</evidence>
<reference evidence="3 4" key="1">
    <citation type="submission" date="2018-06" db="EMBL/GenBank/DDBJ databases">
        <title>A transcriptomic atlas of mushroom development highlights an independent origin of complex multicellularity.</title>
        <authorList>
            <consortium name="DOE Joint Genome Institute"/>
            <person name="Krizsan K."/>
            <person name="Almasi E."/>
            <person name="Merenyi Z."/>
            <person name="Sahu N."/>
            <person name="Viragh M."/>
            <person name="Koszo T."/>
            <person name="Mondo S."/>
            <person name="Kiss B."/>
            <person name="Balint B."/>
            <person name="Kues U."/>
            <person name="Barry K."/>
            <person name="Hegedus J.C."/>
            <person name="Henrissat B."/>
            <person name="Johnson J."/>
            <person name="Lipzen A."/>
            <person name="Ohm R."/>
            <person name="Nagy I."/>
            <person name="Pangilinan J."/>
            <person name="Yan J."/>
            <person name="Xiong Y."/>
            <person name="Grigoriev I.V."/>
            <person name="Hibbett D.S."/>
            <person name="Nagy L.G."/>
        </authorList>
    </citation>
    <scope>NUCLEOTIDE SEQUENCE [LARGE SCALE GENOMIC DNA]</scope>
    <source>
        <strain evidence="3 4">SZMC22713</strain>
    </source>
</reference>
<keyword evidence="3" id="KW-0645">Protease</keyword>
<feature type="domain" description="Peptidase A1" evidence="2">
    <location>
        <begin position="1"/>
        <end position="268"/>
    </location>
</feature>